<proteinExistence type="predicted"/>
<dbReference type="Proteomes" id="UP001497680">
    <property type="component" value="Unassembled WGS sequence"/>
</dbReference>
<organism evidence="1 2">
    <name type="scientific">Hypoxylon rubiginosum</name>
    <dbReference type="NCBI Taxonomy" id="110542"/>
    <lineage>
        <taxon>Eukaryota</taxon>
        <taxon>Fungi</taxon>
        <taxon>Dikarya</taxon>
        <taxon>Ascomycota</taxon>
        <taxon>Pezizomycotina</taxon>
        <taxon>Sordariomycetes</taxon>
        <taxon>Xylariomycetidae</taxon>
        <taxon>Xylariales</taxon>
        <taxon>Hypoxylaceae</taxon>
        <taxon>Hypoxylon</taxon>
    </lineage>
</organism>
<keyword evidence="2" id="KW-1185">Reference proteome</keyword>
<comment type="caution">
    <text evidence="1">The sequence shown here is derived from an EMBL/GenBank/DDBJ whole genome shotgun (WGS) entry which is preliminary data.</text>
</comment>
<accession>A0ACC0DFF6</accession>
<evidence type="ECO:0000313" key="2">
    <source>
        <dbReference type="Proteomes" id="UP001497680"/>
    </source>
</evidence>
<gene>
    <name evidence="1" type="ORF">F4821DRAFT_211082</name>
</gene>
<protein>
    <submittedName>
        <fullName evidence="1">Uncharacterized protein</fullName>
    </submittedName>
</protein>
<name>A0ACC0DFF6_9PEZI</name>
<sequence length="927" mass="105398">MVGLGDPNSPARVFLNQCALLNPTSVPWALFQENERAISKTQLVSGWEELGNIIWRLEKHGLARLDVPEKRFTIEAPLQTFLLSTNGQIEINRDTLMMASLLARSDLSTHSDMLLPHFNALKWRFGDVMQRHESSHKPFFDWLFYFGSFFKLQRTASADSDAIIFYELALKHWRMLQLSGRSLVDLLNNLGLVYHRAGDSSRASKCFVEAFELLARDEPSDLEALIKLKCNAVSVLKISDPLQDGLRELENLEKSAEEQGNISSSVMVNLYFVMGTTELRCGEVKVARRFLEKANELWNSTHDSADDTAFEIAHNIGQAYAEQGSYFKAIEWHKDTLENRIAHFGEDHYDTQKSRASLGNAYALKKEWGKAQKEFETAIAWQVKNLGGHNIDTLKTRQDYGCRLGEQGKFDEAKSVLESVYEDRRKYYRNTWDCANVAADLAILFRDAHMESEARHYFREADEWYDRNPSNEPQQHDYRYKNKYLYAELIRFTNKQKARKLLEEARDNLAGRKRSTVWYKLACERLDELTKADNNANKRLSGNDGRSDRIGEGNSHEQEGGFDIRLSSGTEKGAIFNQPRTFNELNKTWDRCFQFHVRDTRVKIAVLDTGIDLEHEDFRAARATSFIGGRPKSAPGEDPQTDRIKEKRNFCGDEDCVQDYDGHGTQVAGIILRLAPRADIYVARICDGNVVQNGGDNHGKSYITNPTPKAVKEAILWAIEKKVDIINMSFGFNAEVPEINEALNSARENRTLVFAAMRNDGIFEKAAWPARELQDSIGIHSCIEEGKRSSVFTPKCVAANPNLMTVGENIPTHQLTARGGGFRVSTGTSFATPVAVAMAALILAFVNQIRCKAERTNLGTEKLEMMRENYWMARILKHVSDESDDNYSWINPGLLWIKESGEDMRDKLSHEELKRHAWGVLDAALKK</sequence>
<evidence type="ECO:0000313" key="1">
    <source>
        <dbReference type="EMBL" id="KAI6091062.1"/>
    </source>
</evidence>
<reference evidence="1 2" key="1">
    <citation type="journal article" date="2022" name="New Phytol.">
        <title>Ecological generalism drives hyperdiversity of secondary metabolite gene clusters in xylarialean endophytes.</title>
        <authorList>
            <person name="Franco M.E.E."/>
            <person name="Wisecaver J.H."/>
            <person name="Arnold A.E."/>
            <person name="Ju Y.M."/>
            <person name="Slot J.C."/>
            <person name="Ahrendt S."/>
            <person name="Moore L.P."/>
            <person name="Eastman K.E."/>
            <person name="Scott K."/>
            <person name="Konkel Z."/>
            <person name="Mondo S.J."/>
            <person name="Kuo A."/>
            <person name="Hayes R.D."/>
            <person name="Haridas S."/>
            <person name="Andreopoulos B."/>
            <person name="Riley R."/>
            <person name="LaButti K."/>
            <person name="Pangilinan J."/>
            <person name="Lipzen A."/>
            <person name="Amirebrahimi M."/>
            <person name="Yan J."/>
            <person name="Adam C."/>
            <person name="Keymanesh K."/>
            <person name="Ng V."/>
            <person name="Louie K."/>
            <person name="Northen T."/>
            <person name="Drula E."/>
            <person name="Henrissat B."/>
            <person name="Hsieh H.M."/>
            <person name="Youens-Clark K."/>
            <person name="Lutzoni F."/>
            <person name="Miadlikowska J."/>
            <person name="Eastwood D.C."/>
            <person name="Hamelin R.C."/>
            <person name="Grigoriev I.V."/>
            <person name="U'Ren J.M."/>
        </authorList>
    </citation>
    <scope>NUCLEOTIDE SEQUENCE [LARGE SCALE GENOMIC DNA]</scope>
    <source>
        <strain evidence="1 2">ER1909</strain>
    </source>
</reference>
<dbReference type="EMBL" id="MU394288">
    <property type="protein sequence ID" value="KAI6091062.1"/>
    <property type="molecule type" value="Genomic_DNA"/>
</dbReference>